<keyword evidence="1" id="KW-1133">Transmembrane helix</keyword>
<dbReference type="EMBL" id="JAUQSZ010000015">
    <property type="protein sequence ID" value="MDO7844367.1"/>
    <property type="molecule type" value="Genomic_DNA"/>
</dbReference>
<feature type="transmembrane region" description="Helical" evidence="1">
    <location>
        <begin position="136"/>
        <end position="159"/>
    </location>
</feature>
<dbReference type="Proteomes" id="UP001176468">
    <property type="component" value="Unassembled WGS sequence"/>
</dbReference>
<dbReference type="Pfam" id="PF09835">
    <property type="entry name" value="DUF2062"/>
    <property type="match status" value="1"/>
</dbReference>
<evidence type="ECO:0000256" key="1">
    <source>
        <dbReference type="SAM" id="Phobius"/>
    </source>
</evidence>
<evidence type="ECO:0000259" key="2">
    <source>
        <dbReference type="Pfam" id="PF09835"/>
    </source>
</evidence>
<feature type="transmembrane region" description="Helical" evidence="1">
    <location>
        <begin position="49"/>
        <end position="72"/>
    </location>
</feature>
<evidence type="ECO:0000313" key="3">
    <source>
        <dbReference type="EMBL" id="MDO7844367.1"/>
    </source>
</evidence>
<comment type="caution">
    <text evidence="3">The sequence shown here is derived from an EMBL/GenBank/DDBJ whole genome shotgun (WGS) entry which is preliminary data.</text>
</comment>
<name>A0ABT9A4K6_9SPHN</name>
<gene>
    <name evidence="3" type="ORF">Q5H94_18710</name>
</gene>
<evidence type="ECO:0000313" key="4">
    <source>
        <dbReference type="Proteomes" id="UP001176468"/>
    </source>
</evidence>
<proteinExistence type="predicted"/>
<protein>
    <submittedName>
        <fullName evidence="3">DUF2062 domain-containing protein</fullName>
    </submittedName>
</protein>
<keyword evidence="4" id="KW-1185">Reference proteome</keyword>
<feature type="domain" description="DUF2062" evidence="2">
    <location>
        <begin position="25"/>
        <end position="168"/>
    </location>
</feature>
<dbReference type="PANTHER" id="PTHR40547">
    <property type="entry name" value="SLL0298 PROTEIN"/>
    <property type="match status" value="1"/>
</dbReference>
<dbReference type="InterPro" id="IPR018639">
    <property type="entry name" value="DUF2062"/>
</dbReference>
<accession>A0ABT9A4K6</accession>
<keyword evidence="1" id="KW-0812">Transmembrane</keyword>
<dbReference type="RefSeq" id="WP_304562764.1">
    <property type="nucleotide sequence ID" value="NZ_JAUQSZ010000015.1"/>
</dbReference>
<dbReference type="PANTHER" id="PTHR40547:SF1">
    <property type="entry name" value="SLL0298 PROTEIN"/>
    <property type="match status" value="1"/>
</dbReference>
<sequence>MFSRFVAWAKRNLPTRESMEANRWLRPVAHRVLEPSLWRFTRRSVPRGVALGMVTGILCPVAQVPLSAIFALPVRANIPVAALTTFITNPFTTPPLWVAAYWIGSRILHFGEGMGVEADAARGWMEWLFSEAGPSLVVGLTLITLVFAVVGYGASALGWRWWIVRKWRARAEARAA</sequence>
<reference evidence="3" key="1">
    <citation type="submission" date="2023-07" db="EMBL/GenBank/DDBJ databases">
        <authorList>
            <person name="Kim M.K."/>
        </authorList>
    </citation>
    <scope>NUCLEOTIDE SEQUENCE</scope>
    <source>
        <strain evidence="3">CA1-15</strain>
    </source>
</reference>
<organism evidence="3 4">
    <name type="scientific">Sphingomonas immobilis</name>
    <dbReference type="NCBI Taxonomy" id="3063997"/>
    <lineage>
        <taxon>Bacteria</taxon>
        <taxon>Pseudomonadati</taxon>
        <taxon>Pseudomonadota</taxon>
        <taxon>Alphaproteobacteria</taxon>
        <taxon>Sphingomonadales</taxon>
        <taxon>Sphingomonadaceae</taxon>
        <taxon>Sphingomonas</taxon>
    </lineage>
</organism>
<keyword evidence="1" id="KW-0472">Membrane</keyword>